<evidence type="ECO:0000313" key="3">
    <source>
        <dbReference type="Proteomes" id="UP000729402"/>
    </source>
</evidence>
<evidence type="ECO:0000256" key="1">
    <source>
        <dbReference type="SAM" id="Phobius"/>
    </source>
</evidence>
<dbReference type="AlphaFoldDB" id="A0A8J5VY27"/>
<accession>A0A8J5VY27</accession>
<feature type="transmembrane region" description="Helical" evidence="1">
    <location>
        <begin position="56"/>
        <end position="78"/>
    </location>
</feature>
<keyword evidence="1" id="KW-0812">Transmembrane</keyword>
<proteinExistence type="predicted"/>
<dbReference type="Proteomes" id="UP000729402">
    <property type="component" value="Unassembled WGS sequence"/>
</dbReference>
<sequence length="98" mass="10714">MGQRHTCNFHIDKVHVPFVCNVTGKVQGFASTDATIVCLGKWQARRTSRAAFRAKLSCFCLLVLLVLLVFVSGIVLAANDPGDECARNEAYQGYCPPP</sequence>
<organism evidence="2 3">
    <name type="scientific">Zizania palustris</name>
    <name type="common">Northern wild rice</name>
    <dbReference type="NCBI Taxonomy" id="103762"/>
    <lineage>
        <taxon>Eukaryota</taxon>
        <taxon>Viridiplantae</taxon>
        <taxon>Streptophyta</taxon>
        <taxon>Embryophyta</taxon>
        <taxon>Tracheophyta</taxon>
        <taxon>Spermatophyta</taxon>
        <taxon>Magnoliopsida</taxon>
        <taxon>Liliopsida</taxon>
        <taxon>Poales</taxon>
        <taxon>Poaceae</taxon>
        <taxon>BOP clade</taxon>
        <taxon>Oryzoideae</taxon>
        <taxon>Oryzeae</taxon>
        <taxon>Zizaniinae</taxon>
        <taxon>Zizania</taxon>
    </lineage>
</organism>
<gene>
    <name evidence="2" type="ORF">GUJ93_ZPchr0003g16863</name>
</gene>
<comment type="caution">
    <text evidence="2">The sequence shown here is derived from an EMBL/GenBank/DDBJ whole genome shotgun (WGS) entry which is preliminary data.</text>
</comment>
<reference evidence="2" key="1">
    <citation type="journal article" date="2021" name="bioRxiv">
        <title>Whole Genome Assembly and Annotation of Northern Wild Rice, Zizania palustris L., Supports a Whole Genome Duplication in the Zizania Genus.</title>
        <authorList>
            <person name="Haas M."/>
            <person name="Kono T."/>
            <person name="Macchietto M."/>
            <person name="Millas R."/>
            <person name="McGilp L."/>
            <person name="Shao M."/>
            <person name="Duquette J."/>
            <person name="Hirsch C.N."/>
            <person name="Kimball J."/>
        </authorList>
    </citation>
    <scope>NUCLEOTIDE SEQUENCE</scope>
    <source>
        <tissue evidence="2">Fresh leaf tissue</tissue>
    </source>
</reference>
<evidence type="ECO:0000313" key="2">
    <source>
        <dbReference type="EMBL" id="KAG8062988.1"/>
    </source>
</evidence>
<keyword evidence="1" id="KW-1133">Transmembrane helix</keyword>
<protein>
    <submittedName>
        <fullName evidence="2">Uncharacterized protein</fullName>
    </submittedName>
</protein>
<keyword evidence="1" id="KW-0472">Membrane</keyword>
<reference evidence="2" key="2">
    <citation type="submission" date="2021-02" db="EMBL/GenBank/DDBJ databases">
        <authorList>
            <person name="Kimball J.A."/>
            <person name="Haas M.W."/>
            <person name="Macchietto M."/>
            <person name="Kono T."/>
            <person name="Duquette J."/>
            <person name="Shao M."/>
        </authorList>
    </citation>
    <scope>NUCLEOTIDE SEQUENCE</scope>
    <source>
        <tissue evidence="2">Fresh leaf tissue</tissue>
    </source>
</reference>
<keyword evidence="3" id="KW-1185">Reference proteome</keyword>
<dbReference type="EMBL" id="JAAALK010000286">
    <property type="protein sequence ID" value="KAG8062988.1"/>
    <property type="molecule type" value="Genomic_DNA"/>
</dbReference>
<name>A0A8J5VY27_ZIZPA</name>